<sequence length="394" mass="41880">MLTPRKIYWPAINLVGPGSVKFVGEEVKKLALTKALLVSDKVLVENGVVKQITDALDQDGIVYTIFDDVKPNPTTTNVHEGLALFQKEQCDFIITVGGGSPQDTGSAIGILATNGGNIADYEGVNKSKNKSVPIVAISTTAGTAAEVTINYVITDETRKLKMIMVDPNALPSIAVNDPELMMKKPKGLTAATGLDALTHAIEGYTANGAFELSDAIAYKSIELIGRYVEKAVEDGSDLEARSGMGWGSYIAGLCYSNAGLGIVHSMAHQLGGEYDLPHGVANAMLLPYVMEFNMDACPQKFADIARALGVDTSAAATVEEAANMAIDEVRRISKSVGIPPLRESAFRVEDVEKLAEQALNDACTGANPKPVTKEDIIEIYMKAYENAPVAVAAQ</sequence>
<dbReference type="SUPFAM" id="SSF56796">
    <property type="entry name" value="Dehydroquinate synthase-like"/>
    <property type="match status" value="1"/>
</dbReference>
<evidence type="ECO:0000313" key="7">
    <source>
        <dbReference type="Proteomes" id="UP000769780"/>
    </source>
</evidence>
<keyword evidence="3" id="KW-0520">NAD</keyword>
<dbReference type="PROSITE" id="PS00060">
    <property type="entry name" value="ADH_IRON_2"/>
    <property type="match status" value="1"/>
</dbReference>
<organism evidence="6 7">
    <name type="scientific">Mesobacillus maritimus</name>
    <dbReference type="NCBI Taxonomy" id="1643336"/>
    <lineage>
        <taxon>Bacteria</taxon>
        <taxon>Bacillati</taxon>
        <taxon>Bacillota</taxon>
        <taxon>Bacilli</taxon>
        <taxon>Bacillales</taxon>
        <taxon>Bacillaceae</taxon>
        <taxon>Mesobacillus</taxon>
    </lineage>
</organism>
<dbReference type="InterPro" id="IPR039697">
    <property type="entry name" value="Alcohol_dehydrogenase_Fe"/>
</dbReference>
<feature type="domain" description="Fe-containing alcohol dehydrogenase-like C-terminal" evidence="5">
    <location>
        <begin position="189"/>
        <end position="384"/>
    </location>
</feature>
<comment type="caution">
    <text evidence="6">The sequence shown here is derived from an EMBL/GenBank/DDBJ whole genome shotgun (WGS) entry which is preliminary data.</text>
</comment>
<dbReference type="PROSITE" id="PS00913">
    <property type="entry name" value="ADH_IRON_1"/>
    <property type="match status" value="1"/>
</dbReference>
<dbReference type="InterPro" id="IPR018211">
    <property type="entry name" value="ADH_Fe_CS"/>
</dbReference>
<reference evidence="6 7" key="1">
    <citation type="submission" date="2020-07" db="EMBL/GenBank/DDBJ databases">
        <title>Fungal Genomes of the International Space Station.</title>
        <authorList>
            <person name="Seuylemezian A."/>
            <person name="Singh N.K."/>
            <person name="Wood J."/>
            <person name="Venkateswaran K."/>
        </authorList>
    </citation>
    <scope>NUCLEOTIDE SEQUENCE [LARGE SCALE GENOMIC DNA]</scope>
    <source>
        <strain evidence="6 7">PL-B2</strain>
    </source>
</reference>
<dbReference type="CDD" id="cd08188">
    <property type="entry name" value="PDDH"/>
    <property type="match status" value="1"/>
</dbReference>
<proteinExistence type="inferred from homology"/>
<dbReference type="PANTHER" id="PTHR11496">
    <property type="entry name" value="ALCOHOL DEHYDROGENASE"/>
    <property type="match status" value="1"/>
</dbReference>
<dbReference type="Gene3D" id="3.40.50.1970">
    <property type="match status" value="1"/>
</dbReference>
<evidence type="ECO:0000256" key="3">
    <source>
        <dbReference type="ARBA" id="ARBA00023027"/>
    </source>
</evidence>
<evidence type="ECO:0000259" key="4">
    <source>
        <dbReference type="Pfam" id="PF00465"/>
    </source>
</evidence>
<evidence type="ECO:0000313" key="6">
    <source>
        <dbReference type="EMBL" id="MBY0099182.1"/>
    </source>
</evidence>
<name>A0ABS7KAA0_9BACI</name>
<dbReference type="Pfam" id="PF00465">
    <property type="entry name" value="Fe-ADH"/>
    <property type="match status" value="1"/>
</dbReference>
<dbReference type="RefSeq" id="WP_221875399.1">
    <property type="nucleotide sequence ID" value="NZ_JACWFH010000033.1"/>
</dbReference>
<dbReference type="Gene3D" id="1.20.1090.10">
    <property type="entry name" value="Dehydroquinate synthase-like - alpha domain"/>
    <property type="match status" value="1"/>
</dbReference>
<dbReference type="Pfam" id="PF25137">
    <property type="entry name" value="ADH_Fe_C"/>
    <property type="match status" value="1"/>
</dbReference>
<dbReference type="InterPro" id="IPR056798">
    <property type="entry name" value="ADH_Fe_C"/>
</dbReference>
<evidence type="ECO:0000259" key="5">
    <source>
        <dbReference type="Pfam" id="PF25137"/>
    </source>
</evidence>
<keyword evidence="2" id="KW-0560">Oxidoreductase</keyword>
<dbReference type="EMBL" id="JACWFH010000033">
    <property type="protein sequence ID" value="MBY0099182.1"/>
    <property type="molecule type" value="Genomic_DNA"/>
</dbReference>
<feature type="domain" description="Alcohol dehydrogenase iron-type/glycerol dehydrogenase GldA" evidence="4">
    <location>
        <begin position="13"/>
        <end position="178"/>
    </location>
</feature>
<accession>A0ABS7KAA0</accession>
<evidence type="ECO:0000256" key="2">
    <source>
        <dbReference type="ARBA" id="ARBA00023002"/>
    </source>
</evidence>
<keyword evidence="7" id="KW-1185">Reference proteome</keyword>
<dbReference type="InterPro" id="IPR001670">
    <property type="entry name" value="ADH_Fe/GldA"/>
</dbReference>
<comment type="similarity">
    <text evidence="1">Belongs to the iron-containing alcohol dehydrogenase family.</text>
</comment>
<dbReference type="PANTHER" id="PTHR11496:SF102">
    <property type="entry name" value="ALCOHOL DEHYDROGENASE 4"/>
    <property type="match status" value="1"/>
</dbReference>
<protein>
    <submittedName>
        <fullName evidence="6">Iron-containing alcohol dehydrogenase</fullName>
    </submittedName>
</protein>
<gene>
    <name evidence="6" type="ORF">H0185_20655</name>
</gene>
<dbReference type="Proteomes" id="UP000769780">
    <property type="component" value="Unassembled WGS sequence"/>
</dbReference>
<evidence type="ECO:0000256" key="1">
    <source>
        <dbReference type="ARBA" id="ARBA00007358"/>
    </source>
</evidence>